<dbReference type="STRING" id="981085.W9QEI7"/>
<dbReference type="AlphaFoldDB" id="W9QEI7"/>
<dbReference type="Proteomes" id="UP000030645">
    <property type="component" value="Unassembled WGS sequence"/>
</dbReference>
<feature type="region of interest" description="Disordered" evidence="1">
    <location>
        <begin position="1"/>
        <end position="64"/>
    </location>
</feature>
<proteinExistence type="predicted"/>
<dbReference type="PANTHER" id="PTHR31115:SF2">
    <property type="entry name" value="OS05G0107300 PROTEIN"/>
    <property type="match status" value="1"/>
</dbReference>
<protein>
    <submittedName>
        <fullName evidence="2">Uncharacterized protein</fullName>
    </submittedName>
</protein>
<feature type="compositionally biased region" description="Polar residues" evidence="1">
    <location>
        <begin position="22"/>
        <end position="31"/>
    </location>
</feature>
<name>W9QEI7_9ROSA</name>
<evidence type="ECO:0000313" key="2">
    <source>
        <dbReference type="EMBL" id="EXB31126.1"/>
    </source>
</evidence>
<reference evidence="3" key="1">
    <citation type="submission" date="2013-01" db="EMBL/GenBank/DDBJ databases">
        <title>Draft Genome Sequence of a Mulberry Tree, Morus notabilis C.K. Schneid.</title>
        <authorList>
            <person name="He N."/>
            <person name="Zhao S."/>
        </authorList>
    </citation>
    <scope>NUCLEOTIDE SEQUENCE</scope>
</reference>
<organism evidence="2 3">
    <name type="scientific">Morus notabilis</name>
    <dbReference type="NCBI Taxonomy" id="981085"/>
    <lineage>
        <taxon>Eukaryota</taxon>
        <taxon>Viridiplantae</taxon>
        <taxon>Streptophyta</taxon>
        <taxon>Embryophyta</taxon>
        <taxon>Tracheophyta</taxon>
        <taxon>Spermatophyta</taxon>
        <taxon>Magnoliopsida</taxon>
        <taxon>eudicotyledons</taxon>
        <taxon>Gunneridae</taxon>
        <taxon>Pentapetalae</taxon>
        <taxon>rosids</taxon>
        <taxon>fabids</taxon>
        <taxon>Rosales</taxon>
        <taxon>Moraceae</taxon>
        <taxon>Moreae</taxon>
        <taxon>Morus</taxon>
    </lineage>
</organism>
<dbReference type="EMBL" id="KE343501">
    <property type="protein sequence ID" value="EXB31126.1"/>
    <property type="molecule type" value="Genomic_DNA"/>
</dbReference>
<keyword evidence="3" id="KW-1185">Reference proteome</keyword>
<gene>
    <name evidence="2" type="ORF">L484_004600</name>
</gene>
<sequence>MNRVKKRELLFDDVGGSPPLKNASSFSNNLSGGAKGKRSERDPSKASNYKSECKTKSKPKQMTG</sequence>
<dbReference type="PANTHER" id="PTHR31115">
    <property type="entry name" value="OS05G0107300 PROTEIN"/>
    <property type="match status" value="1"/>
</dbReference>
<evidence type="ECO:0000313" key="3">
    <source>
        <dbReference type="Proteomes" id="UP000030645"/>
    </source>
</evidence>
<accession>W9QEI7</accession>
<evidence type="ECO:0000256" key="1">
    <source>
        <dbReference type="SAM" id="MobiDB-lite"/>
    </source>
</evidence>